<evidence type="ECO:0000256" key="2">
    <source>
        <dbReference type="ARBA" id="ARBA00022771"/>
    </source>
</evidence>
<gene>
    <name evidence="9" type="ORF">C1645_765702</name>
</gene>
<dbReference type="GO" id="GO:0005634">
    <property type="term" value="C:nucleus"/>
    <property type="evidence" value="ECO:0007669"/>
    <property type="project" value="TreeGrafter"/>
</dbReference>
<feature type="domain" description="UBP-type" evidence="8">
    <location>
        <begin position="98"/>
        <end position="227"/>
    </location>
</feature>
<reference evidence="9 10" key="1">
    <citation type="submission" date="2018-06" db="EMBL/GenBank/DDBJ databases">
        <title>Comparative genomics reveals the genomic features of Rhizophagus irregularis, R. cerebriforme, R. diaphanum and Gigaspora rosea, and their symbiotic lifestyle signature.</title>
        <authorList>
            <person name="Morin E."/>
            <person name="San Clemente H."/>
            <person name="Chen E.C.H."/>
            <person name="De La Providencia I."/>
            <person name="Hainaut M."/>
            <person name="Kuo A."/>
            <person name="Kohler A."/>
            <person name="Murat C."/>
            <person name="Tang N."/>
            <person name="Roy S."/>
            <person name="Loubradou J."/>
            <person name="Henrissat B."/>
            <person name="Grigoriev I.V."/>
            <person name="Corradi N."/>
            <person name="Roux C."/>
            <person name="Martin F.M."/>
        </authorList>
    </citation>
    <scope>NUCLEOTIDE SEQUENCE [LARGE SCALE GENOMIC DNA]</scope>
    <source>
        <strain evidence="9 10">DAOM 227022</strain>
    </source>
</reference>
<evidence type="ECO:0000256" key="1">
    <source>
        <dbReference type="ARBA" id="ARBA00022723"/>
    </source>
</evidence>
<dbReference type="SMART" id="SM00290">
    <property type="entry name" value="ZnF_UBP"/>
    <property type="match status" value="1"/>
</dbReference>
<feature type="compositionally biased region" description="Polar residues" evidence="6">
    <location>
        <begin position="429"/>
        <end position="439"/>
    </location>
</feature>
<dbReference type="GO" id="GO:0006508">
    <property type="term" value="P:proteolysis"/>
    <property type="evidence" value="ECO:0007669"/>
    <property type="project" value="UniProtKB-KW"/>
</dbReference>
<dbReference type="PROSITE" id="PS50235">
    <property type="entry name" value="USP_3"/>
    <property type="match status" value="1"/>
</dbReference>
<dbReference type="EC" id="3.4.19.12" evidence="5"/>
<dbReference type="Pfam" id="PF02148">
    <property type="entry name" value="zf-UBP"/>
    <property type="match status" value="1"/>
</dbReference>
<dbReference type="STRING" id="658196.A0A397TB45"/>
<dbReference type="GO" id="GO:0016579">
    <property type="term" value="P:protein deubiquitination"/>
    <property type="evidence" value="ECO:0007669"/>
    <property type="project" value="InterPro"/>
</dbReference>
<dbReference type="PROSITE" id="PS50271">
    <property type="entry name" value="ZF_UBP"/>
    <property type="match status" value="1"/>
</dbReference>
<evidence type="ECO:0000256" key="6">
    <source>
        <dbReference type="SAM" id="MobiDB-lite"/>
    </source>
</evidence>
<dbReference type="InterPro" id="IPR038765">
    <property type="entry name" value="Papain-like_cys_pep_sf"/>
</dbReference>
<evidence type="ECO:0000256" key="3">
    <source>
        <dbReference type="ARBA" id="ARBA00022833"/>
    </source>
</evidence>
<comment type="caution">
    <text evidence="9">The sequence shown here is derived from an EMBL/GenBank/DDBJ whole genome shotgun (WGS) entry which is preliminary data.</text>
</comment>
<evidence type="ECO:0000313" key="9">
    <source>
        <dbReference type="EMBL" id="RIA92221.1"/>
    </source>
</evidence>
<comment type="catalytic activity">
    <reaction evidence="5">
        <text>Thiol-dependent hydrolysis of ester, thioester, amide, peptide and isopeptide bonds formed by the C-terminal Gly of ubiquitin (a 76-residue protein attached to proteins as an intracellular targeting signal).</text>
        <dbReference type="EC" id="3.4.19.12"/>
    </reaction>
</comment>
<keyword evidence="5" id="KW-0378">Hydrolase</keyword>
<keyword evidence="2 4" id="KW-0863">Zinc-finger</keyword>
<dbReference type="InterPro" id="IPR050164">
    <property type="entry name" value="Peptidase_C19"/>
</dbReference>
<proteinExistence type="inferred from homology"/>
<dbReference type="SUPFAM" id="SSF54001">
    <property type="entry name" value="Cysteine proteinases"/>
    <property type="match status" value="1"/>
</dbReference>
<dbReference type="Proteomes" id="UP000265703">
    <property type="component" value="Unassembled WGS sequence"/>
</dbReference>
<dbReference type="OrthoDB" id="289038at2759"/>
<keyword evidence="10" id="KW-1185">Reference proteome</keyword>
<keyword evidence="5" id="KW-0833">Ubl conjugation pathway</keyword>
<comment type="similarity">
    <text evidence="5">Belongs to the peptidase C19 family.</text>
</comment>
<dbReference type="PROSITE" id="PS00973">
    <property type="entry name" value="USP_2"/>
    <property type="match status" value="1"/>
</dbReference>
<dbReference type="EMBL" id="QKYT01000132">
    <property type="protein sequence ID" value="RIA92221.1"/>
    <property type="molecule type" value="Genomic_DNA"/>
</dbReference>
<dbReference type="Gene3D" id="3.30.40.10">
    <property type="entry name" value="Zinc/RING finger domain, C3HC4 (zinc finger)"/>
    <property type="match status" value="1"/>
</dbReference>
<dbReference type="InterPro" id="IPR018200">
    <property type="entry name" value="USP_CS"/>
</dbReference>
<dbReference type="GO" id="GO:0008270">
    <property type="term" value="F:zinc ion binding"/>
    <property type="evidence" value="ECO:0007669"/>
    <property type="project" value="UniProtKB-KW"/>
</dbReference>
<dbReference type="PANTHER" id="PTHR24006:SF937">
    <property type="entry name" value="UBIQUITIN CARBOXYL-TERMINAL HYDROLASE"/>
    <property type="match status" value="1"/>
</dbReference>
<protein>
    <recommendedName>
        <fullName evidence="5">Ubiquitin carboxyl-terminal hydrolase</fullName>
        <ecNumber evidence="5">3.4.19.12</ecNumber>
    </recommendedName>
</protein>
<evidence type="ECO:0000259" key="7">
    <source>
        <dbReference type="PROSITE" id="PS50235"/>
    </source>
</evidence>
<dbReference type="InterPro" id="IPR001607">
    <property type="entry name" value="Znf_UBP"/>
</dbReference>
<dbReference type="GO" id="GO:0005829">
    <property type="term" value="C:cytosol"/>
    <property type="evidence" value="ECO:0007669"/>
    <property type="project" value="TreeGrafter"/>
</dbReference>
<dbReference type="SUPFAM" id="SSF57850">
    <property type="entry name" value="RING/U-box"/>
    <property type="match status" value="1"/>
</dbReference>
<feature type="compositionally biased region" description="Basic residues" evidence="6">
    <location>
        <begin position="10"/>
        <end position="27"/>
    </location>
</feature>
<evidence type="ECO:0000313" key="10">
    <source>
        <dbReference type="Proteomes" id="UP000265703"/>
    </source>
</evidence>
<dbReference type="GO" id="GO:0004843">
    <property type="term" value="F:cysteine-type deubiquitinase activity"/>
    <property type="evidence" value="ECO:0007669"/>
    <property type="project" value="UniProtKB-UniRule"/>
</dbReference>
<dbReference type="PANTHER" id="PTHR24006">
    <property type="entry name" value="UBIQUITIN CARBOXYL-TERMINAL HYDROLASE"/>
    <property type="match status" value="1"/>
</dbReference>
<feature type="domain" description="USP" evidence="7">
    <location>
        <begin position="261"/>
        <end position="616"/>
    </location>
</feature>
<dbReference type="Pfam" id="PF00443">
    <property type="entry name" value="UCH"/>
    <property type="match status" value="1"/>
</dbReference>
<dbReference type="InterPro" id="IPR013083">
    <property type="entry name" value="Znf_RING/FYVE/PHD"/>
</dbReference>
<name>A0A397TB45_9GLOM</name>
<organism evidence="9 10">
    <name type="scientific">Glomus cerebriforme</name>
    <dbReference type="NCBI Taxonomy" id="658196"/>
    <lineage>
        <taxon>Eukaryota</taxon>
        <taxon>Fungi</taxon>
        <taxon>Fungi incertae sedis</taxon>
        <taxon>Mucoromycota</taxon>
        <taxon>Glomeromycotina</taxon>
        <taxon>Glomeromycetes</taxon>
        <taxon>Glomerales</taxon>
        <taxon>Glomeraceae</taxon>
        <taxon>Glomus</taxon>
    </lineage>
</organism>
<dbReference type="InterPro" id="IPR001394">
    <property type="entry name" value="Peptidase_C19_UCH"/>
</dbReference>
<evidence type="ECO:0000259" key="8">
    <source>
        <dbReference type="PROSITE" id="PS50271"/>
    </source>
</evidence>
<keyword evidence="3" id="KW-0862">Zinc</keyword>
<evidence type="ECO:0000256" key="5">
    <source>
        <dbReference type="RuleBase" id="RU366025"/>
    </source>
</evidence>
<accession>A0A397TB45</accession>
<evidence type="ECO:0000256" key="4">
    <source>
        <dbReference type="PROSITE-ProRule" id="PRU00502"/>
    </source>
</evidence>
<keyword evidence="1" id="KW-0479">Metal-binding</keyword>
<keyword evidence="5" id="KW-0645">Protease</keyword>
<dbReference type="AlphaFoldDB" id="A0A397TB45"/>
<feature type="region of interest" description="Disordered" evidence="6">
    <location>
        <begin position="1"/>
        <end position="27"/>
    </location>
</feature>
<keyword evidence="5" id="KW-0788">Thiol protease</keyword>
<feature type="region of interest" description="Disordered" evidence="6">
    <location>
        <begin position="423"/>
        <end position="442"/>
    </location>
</feature>
<dbReference type="PROSITE" id="PS00972">
    <property type="entry name" value="USP_1"/>
    <property type="match status" value="1"/>
</dbReference>
<sequence length="626" mass="71881">MTSKGNSKSTQRKIKQKKPSTATNKKKMVTVDNHVKVTPKIEKIEPMLLKQTDISSVKGKPTKPLKKGVKRKAEDSLVDETFQVSNAAVSHPRISQKVGCRHLEKYKEHNPESYLVNFKAIAELSMRCYKIGIPRESKALRHQKCSDCNLKGDRLHACLDCVFIGCWRGESHARKHFKNTRHIFATDVQRLEIFCFGCSDYIYDIDYDNVKKHEEVRAEEKESDIKEPARKRARYVPWKPSAEESEKIKKNSTPFPCSGLRGLLNMGATCFMNAVLQTFMHNPIIKNYFMTDKHNMNICGTSGCMCCEVDNLFQEFHSGEKKPYPPCSFLQSMWLSSKELAGYSEQDAHEFYLAAINKMHGDSHETKHQELNANIQNCECIMHKTFGGCFQSRIKCSQCDMSSDREEHMVEWQLHLRGLVTNQKKKNGTKASQESNSNEMDVDKNSLEDCLDRYCEKEQLPGFKCEDCENRYLSEGESFGKAKGSVNSCSRTTTCKKLPPVLTFVVERFHRASTKTNTIKNEAEFEFPEEIDMAKWTSRGHDVLEKGGTLDDLPNYKYNLLSVVNHEGKINTGHYTVYCKSRDRWFLFDDHAVKCASVEEVLQSKRKAYLCFYVADTLEYDQPNVN</sequence>
<dbReference type="Gene3D" id="3.90.70.10">
    <property type="entry name" value="Cysteine proteinases"/>
    <property type="match status" value="1"/>
</dbReference>
<dbReference type="InterPro" id="IPR028889">
    <property type="entry name" value="USP"/>
</dbReference>